<dbReference type="RefSeq" id="WP_049988679.1">
    <property type="nucleotide sequence ID" value="NZ_FOIS01000002.1"/>
</dbReference>
<evidence type="ECO:0000313" key="4">
    <source>
        <dbReference type="Proteomes" id="UP000183275"/>
    </source>
</evidence>
<feature type="transmembrane region" description="Helical" evidence="2">
    <location>
        <begin position="223"/>
        <end position="256"/>
    </location>
</feature>
<proteinExistence type="predicted"/>
<name>A0A1I0NFQ5_9EURY</name>
<dbReference type="EMBL" id="FOIS01000002">
    <property type="protein sequence ID" value="SEW00190.1"/>
    <property type="molecule type" value="Genomic_DNA"/>
</dbReference>
<feature type="transmembrane region" description="Helical" evidence="2">
    <location>
        <begin position="262"/>
        <end position="286"/>
    </location>
</feature>
<evidence type="ECO:0008006" key="5">
    <source>
        <dbReference type="Google" id="ProtNLM"/>
    </source>
</evidence>
<dbReference type="OrthoDB" id="137652at2157"/>
<feature type="compositionally biased region" description="Gly residues" evidence="1">
    <location>
        <begin position="311"/>
        <end position="326"/>
    </location>
</feature>
<feature type="transmembrane region" description="Helical" evidence="2">
    <location>
        <begin position="74"/>
        <end position="104"/>
    </location>
</feature>
<dbReference type="AlphaFoldDB" id="A0A1I0NFQ5"/>
<gene>
    <name evidence="3" type="ORF">SAMN05216285_1683</name>
</gene>
<protein>
    <recommendedName>
        <fullName evidence="5">Membrane domain of glycerophosphoryl diester phosphodiesterase</fullName>
    </recommendedName>
</protein>
<evidence type="ECO:0000256" key="2">
    <source>
        <dbReference type="SAM" id="Phobius"/>
    </source>
</evidence>
<keyword evidence="2" id="KW-0472">Membrane</keyword>
<keyword evidence="2" id="KW-1133">Transmembrane helix</keyword>
<accession>A0A1I0NFQ5</accession>
<feature type="compositionally biased region" description="Acidic residues" evidence="1">
    <location>
        <begin position="362"/>
        <end position="374"/>
    </location>
</feature>
<evidence type="ECO:0000256" key="1">
    <source>
        <dbReference type="SAM" id="MobiDB-lite"/>
    </source>
</evidence>
<keyword evidence="2" id="KW-0812">Transmembrane</keyword>
<evidence type="ECO:0000313" key="3">
    <source>
        <dbReference type="EMBL" id="SEW00190.1"/>
    </source>
</evidence>
<dbReference type="STRING" id="1202768.SAMN05216285_1683"/>
<dbReference type="Proteomes" id="UP000183275">
    <property type="component" value="Unassembled WGS sequence"/>
</dbReference>
<feature type="region of interest" description="Disordered" evidence="1">
    <location>
        <begin position="311"/>
        <end position="381"/>
    </location>
</feature>
<reference evidence="4" key="1">
    <citation type="submission" date="2016-10" db="EMBL/GenBank/DDBJ databases">
        <authorList>
            <person name="Varghese N."/>
        </authorList>
    </citation>
    <scope>NUCLEOTIDE SEQUENCE [LARGE SCALE GENOMIC DNA]</scope>
    <source>
        <strain evidence="4">CGMCC 1.12284</strain>
    </source>
</reference>
<feature type="transmembrane region" description="Helical" evidence="2">
    <location>
        <begin position="125"/>
        <end position="152"/>
    </location>
</feature>
<keyword evidence="4" id="KW-1185">Reference proteome</keyword>
<dbReference type="Pfam" id="PF24400">
    <property type="entry name" value="DUF7544"/>
    <property type="match status" value="1"/>
</dbReference>
<feature type="compositionally biased region" description="Basic and acidic residues" evidence="1">
    <location>
        <begin position="332"/>
        <end position="347"/>
    </location>
</feature>
<dbReference type="eggNOG" id="arCOG04706">
    <property type="taxonomic scope" value="Archaea"/>
</dbReference>
<feature type="transmembrane region" description="Helical" evidence="2">
    <location>
        <begin position="158"/>
        <end position="180"/>
    </location>
</feature>
<dbReference type="InterPro" id="IPR055966">
    <property type="entry name" value="DUF7544"/>
</dbReference>
<sequence length="381" mass="41078">MFAIDDLSDAIDVTRAFLTPVRLGTWLKLAVIVFFLGGIGFGNPAFSGGFGGDPAPGPGTGPEPGPGAIDVGEWLPVLVVAGLILLVVWLAFALVGSLLEFTFLESLRSDDVRLRRYTRRNVGRGLSLFGFRLALSLVLLLVLGAPLTAIVFATAGDVSMVLLGLYALVAIPVYLVYAVINRFTTVFVAPTMLQEEVGALDAWRRFWETLTANWTEYLAYLLLVWLLQLVVSFAIGILMFVLAIPFLLVFVLFLFIPFLNLIVLLLGIPLFVVLALLVQVPVVAYLRYYALLLLGDTDAALDLIPEQRGAVRGGGGDSGGSGGSAGGPAQPDGRDDGRDTHADRDRTEDDEYDLWGNSNDTDPGDSDDPGDRDDENDRGGW</sequence>
<feature type="transmembrane region" description="Helical" evidence="2">
    <location>
        <begin position="25"/>
        <end position="46"/>
    </location>
</feature>
<organism evidence="3 4">
    <name type="scientific">Natrinema salifodinae</name>
    <dbReference type="NCBI Taxonomy" id="1202768"/>
    <lineage>
        <taxon>Archaea</taxon>
        <taxon>Methanobacteriati</taxon>
        <taxon>Methanobacteriota</taxon>
        <taxon>Stenosarchaea group</taxon>
        <taxon>Halobacteria</taxon>
        <taxon>Halobacteriales</taxon>
        <taxon>Natrialbaceae</taxon>
        <taxon>Natrinema</taxon>
    </lineage>
</organism>